<dbReference type="PANTHER" id="PTHR10272:SF14">
    <property type="entry name" value="PAF ACETYLHYDROLASE FAMILY PROTEIN"/>
    <property type="match status" value="1"/>
</dbReference>
<sequence length="406" mass="44205">MQFSSTFFSGALLVHIACAAVAPIPPPPGPYGVALQTAELVNTGMTDPFAPSKENRRIVVSAFYPTSKSRDCRQSQTPYMPPATAYVYDQLYGSVGLPNGTFETLALTLCSPNATMARRKHTPHPVVLFSPGLGNSRLIYNSIAATLAAQGFVVLTVDHPYDGAIVEFPDGSFVLAANITNDEQIQTSLDVRSKDMLYVKQQLHSHTVTRELFNGLYGYPDLGKAFLFGHSLGGATAAAAMLEDRKILAGINLDGTFFGDVIKNDLDRPFMIYAHEGKNLSTDQSWADTWSHLRSSKLEVTVRGSAHGSYTDFPLLLEVLGLRDQLPAEVSESIGAISGTRMLDILSTSIAPFFRFAGCQNTAEQLKRTLSQVLEMETLNSTFVYPHCNSHSSPLKFFGEAYSSLL</sequence>
<dbReference type="Pfam" id="PF03403">
    <property type="entry name" value="PAF-AH_p_II"/>
    <property type="match status" value="2"/>
</dbReference>
<gene>
    <name evidence="6" type="ORF">A1O9_05288</name>
</gene>
<dbReference type="PANTHER" id="PTHR10272">
    <property type="entry name" value="PLATELET-ACTIVATING FACTOR ACETYLHYDROLASE"/>
    <property type="match status" value="1"/>
</dbReference>
<dbReference type="GO" id="GO:0016042">
    <property type="term" value="P:lipid catabolic process"/>
    <property type="evidence" value="ECO:0007669"/>
    <property type="project" value="UniProtKB-KW"/>
</dbReference>
<dbReference type="VEuPathDB" id="FungiDB:A1O9_05288"/>
<dbReference type="SUPFAM" id="SSF53474">
    <property type="entry name" value="alpha/beta-Hydrolases"/>
    <property type="match status" value="1"/>
</dbReference>
<keyword evidence="4" id="KW-0443">Lipid metabolism</keyword>
<keyword evidence="2" id="KW-0378">Hydrolase</keyword>
<feature type="signal peptide" evidence="5">
    <location>
        <begin position="1"/>
        <end position="19"/>
    </location>
</feature>
<dbReference type="GeneID" id="25280214"/>
<proteinExistence type="predicted"/>
<keyword evidence="7" id="KW-1185">Reference proteome</keyword>
<dbReference type="HOGENOM" id="CLU_026278_0_0_1"/>
<keyword evidence="5" id="KW-0732">Signal</keyword>
<evidence type="ECO:0000256" key="1">
    <source>
        <dbReference type="ARBA" id="ARBA00013201"/>
    </source>
</evidence>
<evidence type="ECO:0000313" key="7">
    <source>
        <dbReference type="Proteomes" id="UP000027920"/>
    </source>
</evidence>
<dbReference type="AlphaFoldDB" id="A0A072PBZ7"/>
<protein>
    <recommendedName>
        <fullName evidence="1">1-alkyl-2-acetylglycerophosphocholine esterase</fullName>
        <ecNumber evidence="1">3.1.1.47</ecNumber>
    </recommendedName>
</protein>
<dbReference type="OrthoDB" id="4121132at2759"/>
<dbReference type="RefSeq" id="XP_013259961.1">
    <property type="nucleotide sequence ID" value="XM_013404507.1"/>
</dbReference>
<evidence type="ECO:0000256" key="5">
    <source>
        <dbReference type="SAM" id="SignalP"/>
    </source>
</evidence>
<evidence type="ECO:0000256" key="3">
    <source>
        <dbReference type="ARBA" id="ARBA00022963"/>
    </source>
</evidence>
<dbReference type="InterPro" id="IPR029058">
    <property type="entry name" value="AB_hydrolase_fold"/>
</dbReference>
<keyword evidence="3" id="KW-0442">Lipid degradation</keyword>
<accession>A0A072PBZ7</accession>
<dbReference type="Gene3D" id="3.40.50.1820">
    <property type="entry name" value="alpha/beta hydrolase"/>
    <property type="match status" value="1"/>
</dbReference>
<feature type="chain" id="PRO_5001683331" description="1-alkyl-2-acetylglycerophosphocholine esterase" evidence="5">
    <location>
        <begin position="20"/>
        <end position="406"/>
    </location>
</feature>
<dbReference type="EC" id="3.1.1.47" evidence="1"/>
<dbReference type="Proteomes" id="UP000027920">
    <property type="component" value="Unassembled WGS sequence"/>
</dbReference>
<evidence type="ECO:0000313" key="6">
    <source>
        <dbReference type="EMBL" id="KEF57371.1"/>
    </source>
</evidence>
<evidence type="ECO:0000256" key="4">
    <source>
        <dbReference type="ARBA" id="ARBA00023098"/>
    </source>
</evidence>
<evidence type="ECO:0000256" key="2">
    <source>
        <dbReference type="ARBA" id="ARBA00022801"/>
    </source>
</evidence>
<organism evidence="6 7">
    <name type="scientific">Exophiala aquamarina CBS 119918</name>
    <dbReference type="NCBI Taxonomy" id="1182545"/>
    <lineage>
        <taxon>Eukaryota</taxon>
        <taxon>Fungi</taxon>
        <taxon>Dikarya</taxon>
        <taxon>Ascomycota</taxon>
        <taxon>Pezizomycotina</taxon>
        <taxon>Eurotiomycetes</taxon>
        <taxon>Chaetothyriomycetidae</taxon>
        <taxon>Chaetothyriales</taxon>
        <taxon>Herpotrichiellaceae</taxon>
        <taxon>Exophiala</taxon>
    </lineage>
</organism>
<dbReference type="STRING" id="1182545.A0A072PBZ7"/>
<dbReference type="EMBL" id="AMGV01000004">
    <property type="protein sequence ID" value="KEF57371.1"/>
    <property type="molecule type" value="Genomic_DNA"/>
</dbReference>
<name>A0A072PBZ7_9EURO</name>
<comment type="caution">
    <text evidence="6">The sequence shown here is derived from an EMBL/GenBank/DDBJ whole genome shotgun (WGS) entry which is preliminary data.</text>
</comment>
<reference evidence="6 7" key="1">
    <citation type="submission" date="2013-03" db="EMBL/GenBank/DDBJ databases">
        <title>The Genome Sequence of Exophiala aquamarina CBS 119918.</title>
        <authorList>
            <consortium name="The Broad Institute Genomics Platform"/>
            <person name="Cuomo C."/>
            <person name="de Hoog S."/>
            <person name="Gorbushina A."/>
            <person name="Walker B."/>
            <person name="Young S.K."/>
            <person name="Zeng Q."/>
            <person name="Gargeya S."/>
            <person name="Fitzgerald M."/>
            <person name="Haas B."/>
            <person name="Abouelleil A."/>
            <person name="Allen A.W."/>
            <person name="Alvarado L."/>
            <person name="Arachchi H.M."/>
            <person name="Berlin A.M."/>
            <person name="Chapman S.B."/>
            <person name="Gainer-Dewar J."/>
            <person name="Goldberg J."/>
            <person name="Griggs A."/>
            <person name="Gujja S."/>
            <person name="Hansen M."/>
            <person name="Howarth C."/>
            <person name="Imamovic A."/>
            <person name="Ireland A."/>
            <person name="Larimer J."/>
            <person name="McCowan C."/>
            <person name="Murphy C."/>
            <person name="Pearson M."/>
            <person name="Poon T.W."/>
            <person name="Priest M."/>
            <person name="Roberts A."/>
            <person name="Saif S."/>
            <person name="Shea T."/>
            <person name="Sisk P."/>
            <person name="Sykes S."/>
            <person name="Wortman J."/>
            <person name="Nusbaum C."/>
            <person name="Birren B."/>
        </authorList>
    </citation>
    <scope>NUCLEOTIDE SEQUENCE [LARGE SCALE GENOMIC DNA]</scope>
    <source>
        <strain evidence="6 7">CBS 119918</strain>
    </source>
</reference>
<dbReference type="GO" id="GO:0003847">
    <property type="term" value="F:1-alkyl-2-acetylglycerophosphocholine esterase activity"/>
    <property type="evidence" value="ECO:0007669"/>
    <property type="project" value="UniProtKB-EC"/>
</dbReference>